<reference evidence="2" key="2">
    <citation type="submission" date="2023-05" db="EMBL/GenBank/DDBJ databases">
        <authorList>
            <consortium name="Lawrence Berkeley National Laboratory"/>
            <person name="Steindorff A."/>
            <person name="Hensen N."/>
            <person name="Bonometti L."/>
            <person name="Westerberg I."/>
            <person name="Brannstrom I.O."/>
            <person name="Guillou S."/>
            <person name="Cros-Aarteil S."/>
            <person name="Calhoun S."/>
            <person name="Haridas S."/>
            <person name="Kuo A."/>
            <person name="Mondo S."/>
            <person name="Pangilinan J."/>
            <person name="Riley R."/>
            <person name="Labutti K."/>
            <person name="Andreopoulos B."/>
            <person name="Lipzen A."/>
            <person name="Chen C."/>
            <person name="Yanf M."/>
            <person name="Daum C."/>
            <person name="Ng V."/>
            <person name="Clum A."/>
            <person name="Ohm R."/>
            <person name="Martin F."/>
            <person name="Silar P."/>
            <person name="Natvig D."/>
            <person name="Lalanne C."/>
            <person name="Gautier V."/>
            <person name="Ament-Velasquez S.L."/>
            <person name="Kruys A."/>
            <person name="Hutchinson M.I."/>
            <person name="Powell A.J."/>
            <person name="Barry K."/>
            <person name="Miller A.N."/>
            <person name="Grigoriev I.V."/>
            <person name="Debuchy R."/>
            <person name="Gladieux P."/>
            <person name="Thoren M.H."/>
            <person name="Johannesson H."/>
        </authorList>
    </citation>
    <scope>NUCLEOTIDE SEQUENCE</scope>
    <source>
        <strain evidence="2">CBS 892.96</strain>
    </source>
</reference>
<dbReference type="AlphaFoldDB" id="A0AAN7A2U1"/>
<reference evidence="2" key="1">
    <citation type="journal article" date="2023" name="Mol. Phylogenet. Evol.">
        <title>Genome-scale phylogeny and comparative genomics of the fungal order Sordariales.</title>
        <authorList>
            <person name="Hensen N."/>
            <person name="Bonometti L."/>
            <person name="Westerberg I."/>
            <person name="Brannstrom I.O."/>
            <person name="Guillou S."/>
            <person name="Cros-Aarteil S."/>
            <person name="Calhoun S."/>
            <person name="Haridas S."/>
            <person name="Kuo A."/>
            <person name="Mondo S."/>
            <person name="Pangilinan J."/>
            <person name="Riley R."/>
            <person name="LaButti K."/>
            <person name="Andreopoulos B."/>
            <person name="Lipzen A."/>
            <person name="Chen C."/>
            <person name="Yan M."/>
            <person name="Daum C."/>
            <person name="Ng V."/>
            <person name="Clum A."/>
            <person name="Steindorff A."/>
            <person name="Ohm R.A."/>
            <person name="Martin F."/>
            <person name="Silar P."/>
            <person name="Natvig D.O."/>
            <person name="Lalanne C."/>
            <person name="Gautier V."/>
            <person name="Ament-Velasquez S.L."/>
            <person name="Kruys A."/>
            <person name="Hutchinson M.I."/>
            <person name="Powell A.J."/>
            <person name="Barry K."/>
            <person name="Miller A.N."/>
            <person name="Grigoriev I.V."/>
            <person name="Debuchy R."/>
            <person name="Gladieux P."/>
            <person name="Hiltunen Thoren M."/>
            <person name="Johannesson H."/>
        </authorList>
    </citation>
    <scope>NUCLEOTIDE SEQUENCE</scope>
    <source>
        <strain evidence="2">CBS 892.96</strain>
    </source>
</reference>
<feature type="compositionally biased region" description="Polar residues" evidence="1">
    <location>
        <begin position="1"/>
        <end position="16"/>
    </location>
</feature>
<accession>A0AAN7A2U1</accession>
<feature type="region of interest" description="Disordered" evidence="1">
    <location>
        <begin position="170"/>
        <end position="196"/>
    </location>
</feature>
<proteinExistence type="predicted"/>
<name>A0AAN7A2U1_9PEZI</name>
<protein>
    <submittedName>
        <fullName evidence="2">Uncharacterized protein</fullName>
    </submittedName>
</protein>
<feature type="region of interest" description="Disordered" evidence="1">
    <location>
        <begin position="1"/>
        <end position="49"/>
    </location>
</feature>
<comment type="caution">
    <text evidence="2">The sequence shown here is derived from an EMBL/GenBank/DDBJ whole genome shotgun (WGS) entry which is preliminary data.</text>
</comment>
<sequence length="196" mass="22047">MPATATKQCGNLNISRLTPKLPSFDSPRVAQPPNNSALPNEPAKWPNRSISQMNESNKHYDKNNLESNVRHVCSDADPVLAPSDFWKMRISGNTYTSDETIIDIFIERSLQRGLKKRFKDLKKSIGRWWAATWKALVPCLGRRYPSACSLFTKKLATSDSAATEARKLQRSADAGVYSRTESTATSPSLEPRYREK</sequence>
<dbReference type="Proteomes" id="UP001302321">
    <property type="component" value="Unassembled WGS sequence"/>
</dbReference>
<feature type="compositionally biased region" description="Polar residues" evidence="1">
    <location>
        <begin position="179"/>
        <end position="188"/>
    </location>
</feature>
<organism evidence="2 3">
    <name type="scientific">Triangularia setosa</name>
    <dbReference type="NCBI Taxonomy" id="2587417"/>
    <lineage>
        <taxon>Eukaryota</taxon>
        <taxon>Fungi</taxon>
        <taxon>Dikarya</taxon>
        <taxon>Ascomycota</taxon>
        <taxon>Pezizomycotina</taxon>
        <taxon>Sordariomycetes</taxon>
        <taxon>Sordariomycetidae</taxon>
        <taxon>Sordariales</taxon>
        <taxon>Podosporaceae</taxon>
        <taxon>Triangularia</taxon>
    </lineage>
</organism>
<gene>
    <name evidence="2" type="ORF">QBC36DRAFT_368045</name>
</gene>
<keyword evidence="3" id="KW-1185">Reference proteome</keyword>
<evidence type="ECO:0000313" key="3">
    <source>
        <dbReference type="Proteomes" id="UP001302321"/>
    </source>
</evidence>
<evidence type="ECO:0000256" key="1">
    <source>
        <dbReference type="SAM" id="MobiDB-lite"/>
    </source>
</evidence>
<evidence type="ECO:0000313" key="2">
    <source>
        <dbReference type="EMBL" id="KAK4171129.1"/>
    </source>
</evidence>
<dbReference type="EMBL" id="MU866635">
    <property type="protein sequence ID" value="KAK4171129.1"/>
    <property type="molecule type" value="Genomic_DNA"/>
</dbReference>